<dbReference type="InterPro" id="IPR025121">
    <property type="entry name" value="GTPase_HflX_N"/>
</dbReference>
<dbReference type="Gene3D" id="3.40.50.11060">
    <property type="entry name" value="GTPase HflX, N-terminal domain"/>
    <property type="match status" value="1"/>
</dbReference>
<organism evidence="7">
    <name type="scientific">Aureoumbra lagunensis</name>
    <dbReference type="NCBI Taxonomy" id="44058"/>
    <lineage>
        <taxon>Eukaryota</taxon>
        <taxon>Sar</taxon>
        <taxon>Stramenopiles</taxon>
        <taxon>Ochrophyta</taxon>
        <taxon>Pelagophyceae</taxon>
        <taxon>Pelagomonadales</taxon>
        <taxon>Aureoumbra</taxon>
    </lineage>
</organism>
<evidence type="ECO:0000256" key="4">
    <source>
        <dbReference type="ARBA" id="ARBA00023134"/>
    </source>
</evidence>
<keyword evidence="1" id="KW-0479">Metal-binding</keyword>
<feature type="compositionally biased region" description="Basic and acidic residues" evidence="5">
    <location>
        <begin position="1"/>
        <end position="16"/>
    </location>
</feature>
<keyword evidence="3" id="KW-0460">Magnesium</keyword>
<dbReference type="PANTHER" id="PTHR10229:SF0">
    <property type="entry name" value="GTP-BINDING PROTEIN 6-RELATED"/>
    <property type="match status" value="1"/>
</dbReference>
<dbReference type="PANTHER" id="PTHR10229">
    <property type="entry name" value="GTP-BINDING PROTEIN HFLX"/>
    <property type="match status" value="1"/>
</dbReference>
<dbReference type="Gene3D" id="3.40.50.300">
    <property type="entry name" value="P-loop containing nucleotide triphosphate hydrolases"/>
    <property type="match status" value="1"/>
</dbReference>
<dbReference type="Pfam" id="PF16360">
    <property type="entry name" value="GTP-bdg_M"/>
    <property type="match status" value="1"/>
</dbReference>
<proteinExistence type="inferred from homology"/>
<dbReference type="InterPro" id="IPR027417">
    <property type="entry name" value="P-loop_NTPase"/>
</dbReference>
<dbReference type="InterPro" id="IPR042108">
    <property type="entry name" value="GTPase_HflX_N_sf"/>
</dbReference>
<dbReference type="SUPFAM" id="SSF52540">
    <property type="entry name" value="P-loop containing nucleoside triphosphate hydrolases"/>
    <property type="match status" value="1"/>
</dbReference>
<dbReference type="Pfam" id="PF13167">
    <property type="entry name" value="GTP-bdg_N"/>
    <property type="match status" value="1"/>
</dbReference>
<keyword evidence="4" id="KW-0342">GTP-binding</keyword>
<dbReference type="GO" id="GO:0046872">
    <property type="term" value="F:metal ion binding"/>
    <property type="evidence" value="ECO:0007669"/>
    <property type="project" value="UniProtKB-KW"/>
</dbReference>
<evidence type="ECO:0000256" key="3">
    <source>
        <dbReference type="ARBA" id="ARBA00022842"/>
    </source>
</evidence>
<reference evidence="7" key="1">
    <citation type="submission" date="2021-01" db="EMBL/GenBank/DDBJ databases">
        <authorList>
            <person name="Corre E."/>
            <person name="Pelletier E."/>
            <person name="Niang G."/>
            <person name="Scheremetjew M."/>
            <person name="Finn R."/>
            <person name="Kale V."/>
            <person name="Holt S."/>
            <person name="Cochrane G."/>
            <person name="Meng A."/>
            <person name="Brown T."/>
            <person name="Cohen L."/>
        </authorList>
    </citation>
    <scope>NUCLEOTIDE SEQUENCE</scope>
    <source>
        <strain evidence="7">CCMP1510</strain>
    </source>
</reference>
<protein>
    <recommendedName>
        <fullName evidence="6">Hflx-type G domain-containing protein</fullName>
    </recommendedName>
</protein>
<feature type="region of interest" description="Disordered" evidence="5">
    <location>
        <begin position="1"/>
        <end position="57"/>
    </location>
</feature>
<evidence type="ECO:0000256" key="5">
    <source>
        <dbReference type="SAM" id="MobiDB-lite"/>
    </source>
</evidence>
<dbReference type="HAMAP" id="MF_00900">
    <property type="entry name" value="GTPase_HflX"/>
    <property type="match status" value="1"/>
</dbReference>
<evidence type="ECO:0000256" key="2">
    <source>
        <dbReference type="ARBA" id="ARBA00022741"/>
    </source>
</evidence>
<dbReference type="PRINTS" id="PR00326">
    <property type="entry name" value="GTP1OBG"/>
</dbReference>
<feature type="compositionally biased region" description="Basic and acidic residues" evidence="5">
    <location>
        <begin position="42"/>
        <end position="53"/>
    </location>
</feature>
<gene>
    <name evidence="7" type="ORF">ALAG00032_LOCUS8061</name>
</gene>
<evidence type="ECO:0000313" key="7">
    <source>
        <dbReference type="EMBL" id="CAE0367312.1"/>
    </source>
</evidence>
<dbReference type="InterPro" id="IPR032305">
    <property type="entry name" value="GTP-bd_M"/>
</dbReference>
<dbReference type="Pfam" id="PF01926">
    <property type="entry name" value="MMR_HSR1"/>
    <property type="match status" value="1"/>
</dbReference>
<dbReference type="InterPro" id="IPR006073">
    <property type="entry name" value="GTP-bd"/>
</dbReference>
<dbReference type="GO" id="GO:0043022">
    <property type="term" value="F:ribosome binding"/>
    <property type="evidence" value="ECO:0007669"/>
    <property type="project" value="TreeGrafter"/>
</dbReference>
<dbReference type="InterPro" id="IPR016496">
    <property type="entry name" value="GTPase_HflX"/>
</dbReference>
<dbReference type="AlphaFoldDB" id="A0A7S3JYP4"/>
<dbReference type="PROSITE" id="PS51705">
    <property type="entry name" value="G_HFLX"/>
    <property type="match status" value="1"/>
</dbReference>
<dbReference type="GO" id="GO:0005525">
    <property type="term" value="F:GTP binding"/>
    <property type="evidence" value="ECO:0007669"/>
    <property type="project" value="UniProtKB-KW"/>
</dbReference>
<dbReference type="CDD" id="cd01878">
    <property type="entry name" value="HflX"/>
    <property type="match status" value="1"/>
</dbReference>
<sequence>MEAVKRETSTARERATARRKKQGLGNENNDLSNMKKGGKRQSAVEKEKEDLSNMKKGGKSLSATEILDKVGLEARLRLRGVAAAESVSAAAELAAAAAAVEDEALITAAGFSLSSLDASEAAAVAVALNATNWPKAYLVGIELTSRRGSMRMAEQRRRGGFRGDEAAILEAASVNADWSVHDSLEELAKLCETARLRVCGRTYQRLESANGQTMVGKGKLEEIATAIIENEADAIIFDDELNLAQQRNILSELINIGNIPASTQILDRTQLVLQIFSERAKTREAKTQVALARAEYMLPRLATFMTTGAGMELRGGSAGGGSGGGGAYLRGAGETQLEMDKRLFGKRIQRLRSELESIASKRQATRKRNIEQTQDIPLIALVGYTNAGKTSLLNALVDATAAARSDEQQLYADDKLFATLDPTTRRIILPRGRVCKFTDTVGFLQKLPTRLIASFRATLEEINDACLLIHVVDASSDLAKRHVDAVNAIISQLGASDIPQIRCLNKLDRYEENLAASNDNDHVDPAALEIGARVIARTSATSGDGIHELLEQIEDALSSMNEPITALVPFTEGHLLNMVYTKGTVIELEHLDSGTRIHARVPPTLRAKLLEFAVDEA</sequence>
<name>A0A7S3JYP4_9STRA</name>
<dbReference type="NCBIfam" id="TIGR03156">
    <property type="entry name" value="GTP_HflX"/>
    <property type="match status" value="1"/>
</dbReference>
<evidence type="ECO:0000256" key="1">
    <source>
        <dbReference type="ARBA" id="ARBA00022723"/>
    </source>
</evidence>
<dbReference type="GO" id="GO:0005737">
    <property type="term" value="C:cytoplasm"/>
    <property type="evidence" value="ECO:0007669"/>
    <property type="project" value="TreeGrafter"/>
</dbReference>
<feature type="domain" description="Hflx-type G" evidence="6">
    <location>
        <begin position="377"/>
        <end position="561"/>
    </location>
</feature>
<dbReference type="EMBL" id="HBIJ01011829">
    <property type="protein sequence ID" value="CAE0367312.1"/>
    <property type="molecule type" value="Transcribed_RNA"/>
</dbReference>
<evidence type="ECO:0000259" key="6">
    <source>
        <dbReference type="PROSITE" id="PS51705"/>
    </source>
</evidence>
<dbReference type="Gene3D" id="6.10.250.2860">
    <property type="match status" value="1"/>
</dbReference>
<accession>A0A7S3JYP4</accession>
<dbReference type="InterPro" id="IPR030394">
    <property type="entry name" value="G_HFLX_dom"/>
</dbReference>
<keyword evidence="2" id="KW-0547">Nucleotide-binding</keyword>